<dbReference type="PANTHER" id="PTHR11669:SF20">
    <property type="entry name" value="REPLICATION FACTOR C SUBUNIT 4"/>
    <property type="match status" value="1"/>
</dbReference>
<evidence type="ECO:0000313" key="9">
    <source>
        <dbReference type="Proteomes" id="UP000008312"/>
    </source>
</evidence>
<dbReference type="SMART" id="SM00382">
    <property type="entry name" value="AAA"/>
    <property type="match status" value="1"/>
</dbReference>
<dbReference type="RefSeq" id="XP_012896579.1">
    <property type="nucleotide sequence ID" value="XM_013041125.1"/>
</dbReference>
<dbReference type="Gene3D" id="3.40.50.300">
    <property type="entry name" value="P-loop containing nucleotide triphosphate hydrolases"/>
    <property type="match status" value="1"/>
</dbReference>
<name>D8M3Q8_BLAHO</name>
<dbReference type="AlphaFoldDB" id="D8M3Q8"/>
<dbReference type="SUPFAM" id="SSF48019">
    <property type="entry name" value="post-AAA+ oligomerization domain-like"/>
    <property type="match status" value="1"/>
</dbReference>
<dbReference type="InterPro" id="IPR050238">
    <property type="entry name" value="DNA_Rep/Repair_Clamp_Loader"/>
</dbReference>
<evidence type="ECO:0000256" key="3">
    <source>
        <dbReference type="ARBA" id="ARBA00022705"/>
    </source>
</evidence>
<dbReference type="GO" id="GO:0006261">
    <property type="term" value="P:DNA-templated DNA replication"/>
    <property type="evidence" value="ECO:0007669"/>
    <property type="project" value="TreeGrafter"/>
</dbReference>
<keyword evidence="3" id="KW-0235">DNA replication</keyword>
<dbReference type="InParanoid" id="D8M3Q8"/>
<dbReference type="InterPro" id="IPR008921">
    <property type="entry name" value="DNA_pol3_clamp-load_cplx_C"/>
</dbReference>
<dbReference type="FunFam" id="3.40.50.300:FF:000952">
    <property type="entry name" value="Replication factor C subunit 2"/>
    <property type="match status" value="1"/>
</dbReference>
<keyword evidence="9" id="KW-1185">Reference proteome</keyword>
<feature type="domain" description="AAA+ ATPase" evidence="7">
    <location>
        <begin position="22"/>
        <end position="156"/>
    </location>
</feature>
<dbReference type="PANTHER" id="PTHR11669">
    <property type="entry name" value="REPLICATION FACTOR C / DNA POLYMERASE III GAMMA-TAU SUBUNIT"/>
    <property type="match status" value="1"/>
</dbReference>
<dbReference type="Pfam" id="PF00004">
    <property type="entry name" value="AAA"/>
    <property type="match status" value="1"/>
</dbReference>
<protein>
    <recommendedName>
        <fullName evidence="7">AAA+ ATPase domain-containing protein</fullName>
    </recommendedName>
</protein>
<dbReference type="Proteomes" id="UP000008312">
    <property type="component" value="Unassembled WGS sequence"/>
</dbReference>
<dbReference type="GO" id="GO:0006281">
    <property type="term" value="P:DNA repair"/>
    <property type="evidence" value="ECO:0007669"/>
    <property type="project" value="TreeGrafter"/>
</dbReference>
<dbReference type="InterPro" id="IPR003593">
    <property type="entry name" value="AAA+_ATPase"/>
</dbReference>
<evidence type="ECO:0000256" key="1">
    <source>
        <dbReference type="ARBA" id="ARBA00004123"/>
    </source>
</evidence>
<dbReference type="FunCoup" id="D8M3Q8">
    <property type="interactions" value="348"/>
</dbReference>
<dbReference type="FunFam" id="1.20.272.10:FF:000011">
    <property type="entry name" value="Replication factor C subunit 2"/>
    <property type="match status" value="1"/>
</dbReference>
<dbReference type="InterPro" id="IPR003959">
    <property type="entry name" value="ATPase_AAA_core"/>
</dbReference>
<keyword evidence="6" id="KW-0539">Nucleus</keyword>
<dbReference type="InterPro" id="IPR027417">
    <property type="entry name" value="P-loop_NTPase"/>
</dbReference>
<dbReference type="CDD" id="cd18140">
    <property type="entry name" value="HLD_clamp_RFC"/>
    <property type="match status" value="1"/>
</dbReference>
<dbReference type="Gene3D" id="1.20.272.10">
    <property type="match status" value="1"/>
</dbReference>
<comment type="subcellular location">
    <subcellularLocation>
        <location evidence="1">Nucleus</location>
    </subcellularLocation>
</comment>
<evidence type="ECO:0000256" key="6">
    <source>
        <dbReference type="ARBA" id="ARBA00023242"/>
    </source>
</evidence>
<dbReference type="EMBL" id="FN668650">
    <property type="protein sequence ID" value="CBK22531.2"/>
    <property type="molecule type" value="Genomic_DNA"/>
</dbReference>
<dbReference type="GO" id="GO:0016887">
    <property type="term" value="F:ATP hydrolysis activity"/>
    <property type="evidence" value="ECO:0007669"/>
    <property type="project" value="InterPro"/>
</dbReference>
<dbReference type="InterPro" id="IPR047854">
    <property type="entry name" value="RFC_lid"/>
</dbReference>
<dbReference type="GeneID" id="24919797"/>
<evidence type="ECO:0000256" key="2">
    <source>
        <dbReference type="ARBA" id="ARBA00005378"/>
    </source>
</evidence>
<dbReference type="GO" id="GO:0005524">
    <property type="term" value="F:ATP binding"/>
    <property type="evidence" value="ECO:0007669"/>
    <property type="project" value="UniProtKB-KW"/>
</dbReference>
<evidence type="ECO:0000313" key="8">
    <source>
        <dbReference type="EMBL" id="CBK22531.2"/>
    </source>
</evidence>
<dbReference type="GO" id="GO:0005663">
    <property type="term" value="C:DNA replication factor C complex"/>
    <property type="evidence" value="ECO:0007669"/>
    <property type="project" value="TreeGrafter"/>
</dbReference>
<dbReference type="SUPFAM" id="SSF52540">
    <property type="entry name" value="P-loop containing nucleoside triphosphate hydrolases"/>
    <property type="match status" value="1"/>
</dbReference>
<dbReference type="Gene3D" id="1.10.8.60">
    <property type="match status" value="1"/>
</dbReference>
<comment type="similarity">
    <text evidence="2">Belongs to the activator 1 small subunits family.</text>
</comment>
<dbReference type="Pfam" id="PF08542">
    <property type="entry name" value="Rep_fac_C"/>
    <property type="match status" value="1"/>
</dbReference>
<reference evidence="8" key="1">
    <citation type="submission" date="2010-02" db="EMBL/GenBank/DDBJ databases">
        <title>Sequencing and annotation of the Blastocystis hominis genome.</title>
        <authorList>
            <person name="Wincker P."/>
        </authorList>
    </citation>
    <scope>NUCLEOTIDE SEQUENCE</scope>
    <source>
        <strain evidence="8">Singapore isolate B</strain>
    </source>
</reference>
<dbReference type="GO" id="GO:0003689">
    <property type="term" value="F:DNA clamp loader activity"/>
    <property type="evidence" value="ECO:0007669"/>
    <property type="project" value="TreeGrafter"/>
</dbReference>
<dbReference type="CDD" id="cd00009">
    <property type="entry name" value="AAA"/>
    <property type="match status" value="1"/>
</dbReference>
<proteinExistence type="inferred from homology"/>
<keyword evidence="4" id="KW-0547">Nucleotide-binding</keyword>
<dbReference type="OrthoDB" id="4199794at2759"/>
<organism evidence="8">
    <name type="scientific">Blastocystis hominis</name>
    <dbReference type="NCBI Taxonomy" id="12968"/>
    <lineage>
        <taxon>Eukaryota</taxon>
        <taxon>Sar</taxon>
        <taxon>Stramenopiles</taxon>
        <taxon>Bigyra</taxon>
        <taxon>Opalozoa</taxon>
        <taxon>Opalinata</taxon>
        <taxon>Blastocystidae</taxon>
        <taxon>Blastocystis</taxon>
    </lineage>
</organism>
<evidence type="ECO:0000256" key="5">
    <source>
        <dbReference type="ARBA" id="ARBA00022840"/>
    </source>
</evidence>
<dbReference type="OMA" id="GCQSGSF"/>
<accession>D8M3Q8</accession>
<evidence type="ECO:0000259" key="7">
    <source>
        <dbReference type="SMART" id="SM00382"/>
    </source>
</evidence>
<evidence type="ECO:0000256" key="4">
    <source>
        <dbReference type="ARBA" id="ARBA00022741"/>
    </source>
</evidence>
<sequence length="314" mass="34885">MDDVSHQEEALNALRRSVKEGNLPHLLFYGPPGTGKTSTILALTHELFGPDLSDRVLEMNASDERGIDVIREKVILFARQSVRQSIPGYPSPPYKIIIMDEADSLTMDAQSALRRVMEQYSRVTRFCFICNYISKIIPALSSRCARFEFGALPRGSVLERLSFICGEEKIEIENEALDFIFDHSRGDLRAGIQLLQNAETVNRGKKITVKDLESITLNIPKTVLFRLWDTMEATKKASSIAKLRQVVDAICMDGYPVSALLSVISDRVVGDEKLSDAQKAEIALILANADKATVDGCDEELTLLDVCCSIVKCL</sequence>
<dbReference type="InterPro" id="IPR013748">
    <property type="entry name" value="Rep_factorC_C"/>
</dbReference>
<dbReference type="GO" id="GO:0005634">
    <property type="term" value="C:nucleus"/>
    <property type="evidence" value="ECO:0007669"/>
    <property type="project" value="UniProtKB-SubCell"/>
</dbReference>
<dbReference type="GO" id="GO:0003677">
    <property type="term" value="F:DNA binding"/>
    <property type="evidence" value="ECO:0007669"/>
    <property type="project" value="InterPro"/>
</dbReference>
<gene>
    <name evidence="8" type="ORF">GSBLH_T00002644001</name>
</gene>
<keyword evidence="5" id="KW-0067">ATP-binding</keyword>